<dbReference type="EMBL" id="UOFE01000013">
    <property type="protein sequence ID" value="VAW51187.1"/>
    <property type="molecule type" value="Genomic_DNA"/>
</dbReference>
<evidence type="ECO:0000259" key="5">
    <source>
        <dbReference type="Pfam" id="PF04453"/>
    </source>
</evidence>
<evidence type="ECO:0000256" key="3">
    <source>
        <dbReference type="ARBA" id="ARBA00023237"/>
    </source>
</evidence>
<dbReference type="PANTHER" id="PTHR30189:SF1">
    <property type="entry name" value="LPS-ASSEMBLY PROTEIN LPTD"/>
    <property type="match status" value="1"/>
</dbReference>
<evidence type="ECO:0000313" key="6">
    <source>
        <dbReference type="EMBL" id="VAW51187.1"/>
    </source>
</evidence>
<dbReference type="PANTHER" id="PTHR30189">
    <property type="entry name" value="LPS-ASSEMBLY PROTEIN"/>
    <property type="match status" value="1"/>
</dbReference>
<dbReference type="InterPro" id="IPR007543">
    <property type="entry name" value="LptD_C"/>
</dbReference>
<gene>
    <name evidence="6" type="ORF">MNBD_GAMMA05-1041</name>
</gene>
<protein>
    <submittedName>
        <fullName evidence="6">LPS-assembly protein LptD @ Organic solvent tolerance protein</fullName>
    </submittedName>
</protein>
<dbReference type="GO" id="GO:0009279">
    <property type="term" value="C:cell outer membrane"/>
    <property type="evidence" value="ECO:0007669"/>
    <property type="project" value="InterPro"/>
</dbReference>
<dbReference type="Pfam" id="PF04453">
    <property type="entry name" value="LptD"/>
    <property type="match status" value="1"/>
</dbReference>
<reference evidence="6" key="1">
    <citation type="submission" date="2018-06" db="EMBL/GenBank/DDBJ databases">
        <authorList>
            <person name="Zhirakovskaya E."/>
        </authorList>
    </citation>
    <scope>NUCLEOTIDE SEQUENCE</scope>
</reference>
<evidence type="ECO:0000259" key="4">
    <source>
        <dbReference type="Pfam" id="PF03968"/>
    </source>
</evidence>
<dbReference type="InterPro" id="IPR005653">
    <property type="entry name" value="OstA-like_N"/>
</dbReference>
<dbReference type="InterPro" id="IPR020889">
    <property type="entry name" value="LipoPS_assembly_LptD"/>
</dbReference>
<feature type="domain" description="LptD C-terminal" evidence="5">
    <location>
        <begin position="317"/>
        <end position="688"/>
    </location>
</feature>
<keyword evidence="1" id="KW-0732">Signal</keyword>
<name>A0A3B0WKT5_9ZZZZ</name>
<dbReference type="AlphaFoldDB" id="A0A3B0WKT5"/>
<proteinExistence type="inferred from homology"/>
<accession>A0A3B0WKT5</accession>
<evidence type="ECO:0000256" key="2">
    <source>
        <dbReference type="ARBA" id="ARBA00023136"/>
    </source>
</evidence>
<keyword evidence="2" id="KW-0472">Membrane</keyword>
<feature type="domain" description="Organic solvent tolerance-like N-terminal" evidence="4">
    <location>
        <begin position="94"/>
        <end position="211"/>
    </location>
</feature>
<organism evidence="6">
    <name type="scientific">hydrothermal vent metagenome</name>
    <dbReference type="NCBI Taxonomy" id="652676"/>
    <lineage>
        <taxon>unclassified sequences</taxon>
        <taxon>metagenomes</taxon>
        <taxon>ecological metagenomes</taxon>
    </lineage>
</organism>
<dbReference type="Pfam" id="PF03968">
    <property type="entry name" value="LptD_N"/>
    <property type="match status" value="1"/>
</dbReference>
<keyword evidence="3" id="KW-0998">Cell outer membrane</keyword>
<dbReference type="InterPro" id="IPR050218">
    <property type="entry name" value="LptD"/>
</dbReference>
<sequence>MSKTDSRRVLFLWILSVLTLTLFSQIISAEPVEPDASLCPVQSTAFIQHTPPPIFSEENIGNTKIGADTTQSGTDSSISLDGNVVIEQHKLRLSADHAQYDKQQETLQVSGNVHIDSESMFLEADSGTINISNNASEEKATKSKRTGQFSNIKFLIPDSQMKGKAKSIRMSENSEGNKTSTLNNANITSCDLFDPDWLISAEEIRLDHDDEYGSADNVVIRFKDIPFLYIPYMAFPTSDKRRSGLLSPEFGTSTSRGIELAVPWYWNIAPNHDAVITPRYMEKRGTEVGGNYRYLTQSTNGKLVGAYLPNDDITQDNRYQVRYTQQTRILSNLLLDVDVQDISDSEYFNDFSNNLGSTSQTHLFSNATLRYNLNNWHMRVLAQDIKTIDRTTAVSSRPYERLPQLTLNGDTEIANSALLFTLDSEFVDFAHEDKTNVTGTRLTVRPGLRLPLSGTAWFFEPAIKFSHTQYDVGTDGNSTQPSTNQSVDDRNIPMSSIDAGLFFNRVLENGYTQTLEPRLYYLNVPFEDQSDAPIFDTSTPEFSVAQLFRDNRFIGGDRIGDTNQLTLALTSRILNPETGDEFLRASIGQIFFFEDKRVSLSTTPNSIIDTSRQSDVIAELDTIWGRWQSNIDIQWDTSDNKLSKENYFLHYKSDNNHLFNIGYRKRLRDNTLNLEQTDTSFVYAINNQYNTFFRWNYSLKDNKDIDTIAGIAYDSCCWSIQLLAQRRLKNSTTDNNAYDNSILVQFVFKGLGSVSGSSAKDTLERSIYSYSDTLQQ</sequence>
<dbReference type="GO" id="GO:0015920">
    <property type="term" value="P:lipopolysaccharide transport"/>
    <property type="evidence" value="ECO:0007669"/>
    <property type="project" value="InterPro"/>
</dbReference>
<dbReference type="Gene3D" id="2.60.450.10">
    <property type="entry name" value="Lipopolysaccharide (LPS) transport protein A like domain"/>
    <property type="match status" value="1"/>
</dbReference>
<dbReference type="GO" id="GO:0043165">
    <property type="term" value="P:Gram-negative-bacterium-type cell outer membrane assembly"/>
    <property type="evidence" value="ECO:0007669"/>
    <property type="project" value="InterPro"/>
</dbReference>
<dbReference type="GO" id="GO:1990351">
    <property type="term" value="C:transporter complex"/>
    <property type="evidence" value="ECO:0007669"/>
    <property type="project" value="TreeGrafter"/>
</dbReference>
<evidence type="ECO:0000256" key="1">
    <source>
        <dbReference type="ARBA" id="ARBA00022729"/>
    </source>
</evidence>
<dbReference type="HAMAP" id="MF_01411">
    <property type="entry name" value="LPS_assembly_LptD"/>
    <property type="match status" value="1"/>
</dbReference>